<organism evidence="3 4">
    <name type="scientific">Armillaria solidipes</name>
    <dbReference type="NCBI Taxonomy" id="1076256"/>
    <lineage>
        <taxon>Eukaryota</taxon>
        <taxon>Fungi</taxon>
        <taxon>Dikarya</taxon>
        <taxon>Basidiomycota</taxon>
        <taxon>Agaricomycotina</taxon>
        <taxon>Agaricomycetes</taxon>
        <taxon>Agaricomycetidae</taxon>
        <taxon>Agaricales</taxon>
        <taxon>Marasmiineae</taxon>
        <taxon>Physalacriaceae</taxon>
        <taxon>Armillaria</taxon>
    </lineage>
</organism>
<keyword evidence="1" id="KW-1133">Transmembrane helix</keyword>
<protein>
    <recommendedName>
        <fullName evidence="2">DUF6535 domain-containing protein</fullName>
    </recommendedName>
</protein>
<gene>
    <name evidence="3" type="ORF">ARMSODRAFT_896033</name>
</gene>
<feature type="transmembrane region" description="Helical" evidence="1">
    <location>
        <begin position="232"/>
        <end position="260"/>
    </location>
</feature>
<sequence length="262" mass="29378">MPVRQGKGCLRPYLTTGICHVEPGQNLHRFSVYHAKLPDRLRECQLVCVFCQTFNLYLQATLGDSRANAPSPPFEEAGSASGVWAAYLNESWNYDTDMVAEQRGEVNILLVFAGLFSAVVTAFIVQSSPNLEPNYQQMSALLLFDQINIQRGLANGTSIDDITTSGTDPSAPSTPEPIDWFVNALWFMSLTLSLVAAFFAILVDAWYCHYLSPISGQRQVRVLARHLRYRGLIIWGVRFSIIILQFLLRTSLVTFLYGLVLY</sequence>
<feature type="transmembrane region" description="Helical" evidence="1">
    <location>
        <begin position="184"/>
        <end position="211"/>
    </location>
</feature>
<dbReference type="Pfam" id="PF20153">
    <property type="entry name" value="DUF6535"/>
    <property type="match status" value="1"/>
</dbReference>
<dbReference type="AlphaFoldDB" id="A0A2H3B4R7"/>
<dbReference type="EMBL" id="KZ293470">
    <property type="protein sequence ID" value="PBK62042.1"/>
    <property type="molecule type" value="Genomic_DNA"/>
</dbReference>
<accession>A0A2H3B4R7</accession>
<keyword evidence="1" id="KW-0812">Transmembrane</keyword>
<evidence type="ECO:0000313" key="4">
    <source>
        <dbReference type="Proteomes" id="UP000218334"/>
    </source>
</evidence>
<feature type="domain" description="DUF6535" evidence="2">
    <location>
        <begin position="84"/>
        <end position="262"/>
    </location>
</feature>
<proteinExistence type="predicted"/>
<keyword evidence="1" id="KW-0472">Membrane</keyword>
<dbReference type="Proteomes" id="UP000218334">
    <property type="component" value="Unassembled WGS sequence"/>
</dbReference>
<reference evidence="4" key="1">
    <citation type="journal article" date="2017" name="Nat. Ecol. Evol.">
        <title>Genome expansion and lineage-specific genetic innovations in the forest pathogenic fungi Armillaria.</title>
        <authorList>
            <person name="Sipos G."/>
            <person name="Prasanna A.N."/>
            <person name="Walter M.C."/>
            <person name="O'Connor E."/>
            <person name="Balint B."/>
            <person name="Krizsan K."/>
            <person name="Kiss B."/>
            <person name="Hess J."/>
            <person name="Varga T."/>
            <person name="Slot J."/>
            <person name="Riley R."/>
            <person name="Boka B."/>
            <person name="Rigling D."/>
            <person name="Barry K."/>
            <person name="Lee J."/>
            <person name="Mihaltcheva S."/>
            <person name="LaButti K."/>
            <person name="Lipzen A."/>
            <person name="Waldron R."/>
            <person name="Moloney N.M."/>
            <person name="Sperisen C."/>
            <person name="Kredics L."/>
            <person name="Vagvoelgyi C."/>
            <person name="Patrignani A."/>
            <person name="Fitzpatrick D."/>
            <person name="Nagy I."/>
            <person name="Doyle S."/>
            <person name="Anderson J.B."/>
            <person name="Grigoriev I.V."/>
            <person name="Gueldener U."/>
            <person name="Muensterkoetter M."/>
            <person name="Nagy L.G."/>
        </authorList>
    </citation>
    <scope>NUCLEOTIDE SEQUENCE [LARGE SCALE GENOMIC DNA]</scope>
    <source>
        <strain evidence="4">28-4</strain>
    </source>
</reference>
<feature type="transmembrane region" description="Helical" evidence="1">
    <location>
        <begin position="106"/>
        <end position="125"/>
    </location>
</feature>
<dbReference type="InterPro" id="IPR045338">
    <property type="entry name" value="DUF6535"/>
</dbReference>
<evidence type="ECO:0000313" key="3">
    <source>
        <dbReference type="EMBL" id="PBK62042.1"/>
    </source>
</evidence>
<keyword evidence="4" id="KW-1185">Reference proteome</keyword>
<evidence type="ECO:0000259" key="2">
    <source>
        <dbReference type="Pfam" id="PF20153"/>
    </source>
</evidence>
<feature type="non-terminal residue" evidence="3">
    <location>
        <position position="262"/>
    </location>
</feature>
<name>A0A2H3B4R7_9AGAR</name>
<evidence type="ECO:0000256" key="1">
    <source>
        <dbReference type="SAM" id="Phobius"/>
    </source>
</evidence>